<organism evidence="1 2">
    <name type="scientific">Gossypium australe</name>
    <dbReference type="NCBI Taxonomy" id="47621"/>
    <lineage>
        <taxon>Eukaryota</taxon>
        <taxon>Viridiplantae</taxon>
        <taxon>Streptophyta</taxon>
        <taxon>Embryophyta</taxon>
        <taxon>Tracheophyta</taxon>
        <taxon>Spermatophyta</taxon>
        <taxon>Magnoliopsida</taxon>
        <taxon>eudicotyledons</taxon>
        <taxon>Gunneridae</taxon>
        <taxon>Pentapetalae</taxon>
        <taxon>rosids</taxon>
        <taxon>malvids</taxon>
        <taxon>Malvales</taxon>
        <taxon>Malvaceae</taxon>
        <taxon>Malvoideae</taxon>
        <taxon>Gossypium</taxon>
    </lineage>
</organism>
<evidence type="ECO:0008006" key="3">
    <source>
        <dbReference type="Google" id="ProtNLM"/>
    </source>
</evidence>
<accession>A0A5B6UUM1</accession>
<gene>
    <name evidence="1" type="ORF">EPI10_028373</name>
</gene>
<comment type="caution">
    <text evidence="1">The sequence shown here is derived from an EMBL/GenBank/DDBJ whole genome shotgun (WGS) entry which is preliminary data.</text>
</comment>
<dbReference type="OrthoDB" id="999895at2759"/>
<dbReference type="PANTHER" id="PTHR33710:SF71">
    <property type="entry name" value="ENDONUCLEASE_EXONUCLEASE_PHOSPHATASE DOMAIN-CONTAINING PROTEIN"/>
    <property type="match status" value="1"/>
</dbReference>
<protein>
    <recommendedName>
        <fullName evidence="3">Reverse transcriptase</fullName>
    </recommendedName>
</protein>
<dbReference type="PANTHER" id="PTHR33710">
    <property type="entry name" value="BNAC02G09200D PROTEIN"/>
    <property type="match status" value="1"/>
</dbReference>
<name>A0A5B6UUM1_9ROSI</name>
<sequence length="73" mass="8742">MIFNYERGNFEANNFRERLDRGVANLDWWQLFLKLQVQHLIHSFFDHCPLLISTKFEEENHVYNSLDSNLGGL</sequence>
<dbReference type="Proteomes" id="UP000325315">
    <property type="component" value="Unassembled WGS sequence"/>
</dbReference>
<evidence type="ECO:0000313" key="1">
    <source>
        <dbReference type="EMBL" id="KAA3461831.1"/>
    </source>
</evidence>
<evidence type="ECO:0000313" key="2">
    <source>
        <dbReference type="Proteomes" id="UP000325315"/>
    </source>
</evidence>
<reference evidence="2" key="1">
    <citation type="journal article" date="2019" name="Plant Biotechnol. J.">
        <title>Genome sequencing of the Australian wild diploid species Gossypium australe highlights disease resistance and delayed gland morphogenesis.</title>
        <authorList>
            <person name="Cai Y."/>
            <person name="Cai X."/>
            <person name="Wang Q."/>
            <person name="Wang P."/>
            <person name="Zhang Y."/>
            <person name="Cai C."/>
            <person name="Xu Y."/>
            <person name="Wang K."/>
            <person name="Zhou Z."/>
            <person name="Wang C."/>
            <person name="Geng S."/>
            <person name="Li B."/>
            <person name="Dong Q."/>
            <person name="Hou Y."/>
            <person name="Wang H."/>
            <person name="Ai P."/>
            <person name="Liu Z."/>
            <person name="Yi F."/>
            <person name="Sun M."/>
            <person name="An G."/>
            <person name="Cheng J."/>
            <person name="Zhang Y."/>
            <person name="Shi Q."/>
            <person name="Xie Y."/>
            <person name="Shi X."/>
            <person name="Chang Y."/>
            <person name="Huang F."/>
            <person name="Chen Y."/>
            <person name="Hong S."/>
            <person name="Mi L."/>
            <person name="Sun Q."/>
            <person name="Zhang L."/>
            <person name="Zhou B."/>
            <person name="Peng R."/>
            <person name="Zhang X."/>
            <person name="Liu F."/>
        </authorList>
    </citation>
    <scope>NUCLEOTIDE SEQUENCE [LARGE SCALE GENOMIC DNA]</scope>
    <source>
        <strain evidence="2">cv. PA1801</strain>
    </source>
</reference>
<dbReference type="EMBL" id="SMMG02000009">
    <property type="protein sequence ID" value="KAA3461831.1"/>
    <property type="molecule type" value="Genomic_DNA"/>
</dbReference>
<dbReference type="AlphaFoldDB" id="A0A5B6UUM1"/>
<keyword evidence="2" id="KW-1185">Reference proteome</keyword>
<proteinExistence type="predicted"/>